<dbReference type="STRING" id="8167.A0A484DIH9"/>
<dbReference type="Proteomes" id="UP000295070">
    <property type="component" value="Chromosome 3"/>
</dbReference>
<feature type="domain" description="OCA" evidence="4">
    <location>
        <begin position="38"/>
        <end position="60"/>
    </location>
</feature>
<keyword evidence="1" id="KW-0805">Transcription regulation</keyword>
<dbReference type="Pfam" id="PF09310">
    <property type="entry name" value="PD-C2-AF1"/>
    <property type="match status" value="1"/>
</dbReference>
<proteinExistence type="predicted"/>
<dbReference type="InterPro" id="IPR015389">
    <property type="entry name" value="PD-C2-AF1"/>
</dbReference>
<evidence type="ECO:0000313" key="6">
    <source>
        <dbReference type="Proteomes" id="UP000295070"/>
    </source>
</evidence>
<dbReference type="InterPro" id="IPR047571">
    <property type="entry name" value="OCA"/>
</dbReference>
<protein>
    <recommendedName>
        <fullName evidence="4">OCA domain-containing protein</fullName>
    </recommendedName>
</protein>
<organism evidence="5 6">
    <name type="scientific">Perca flavescens</name>
    <name type="common">American yellow perch</name>
    <name type="synonym">Morone flavescens</name>
    <dbReference type="NCBI Taxonomy" id="8167"/>
    <lineage>
        <taxon>Eukaryota</taxon>
        <taxon>Metazoa</taxon>
        <taxon>Chordata</taxon>
        <taxon>Craniata</taxon>
        <taxon>Vertebrata</taxon>
        <taxon>Euteleostomi</taxon>
        <taxon>Actinopterygii</taxon>
        <taxon>Neopterygii</taxon>
        <taxon>Teleostei</taxon>
        <taxon>Neoteleostei</taxon>
        <taxon>Acanthomorphata</taxon>
        <taxon>Eupercaria</taxon>
        <taxon>Perciformes</taxon>
        <taxon>Percoidei</taxon>
        <taxon>Percidae</taxon>
        <taxon>Percinae</taxon>
        <taxon>Perca</taxon>
    </lineage>
</organism>
<dbReference type="PANTHER" id="PTHR36689:SF1">
    <property type="entry name" value="POU CLASS 2 HOMEOBOX ASSOCIATING FACTOR 3"/>
    <property type="match status" value="1"/>
</dbReference>
<gene>
    <name evidence="5" type="ORF">EPR50_G00029520</name>
</gene>
<dbReference type="EMBL" id="SCKG01000003">
    <property type="protein sequence ID" value="TDH15239.1"/>
    <property type="molecule type" value="Genomic_DNA"/>
</dbReference>
<sequence length="308" mass="34366">MFNFDLPIESQILFSSLCVLRDRPERLYPTLPNDPTHKRVYQGVRVKTTVKELLQRHRAREANGKKVKTISQISQACLDLQDLCASTFPSRYVDPPPAVPSADASSCGARAFQLRAASFPVPGGSCSTQMQEGTFNDIGQQFGDMMLHSNGYSGNNYTGSSSNASLPPPPTFPLPWCHGLSSDADYYGHGMAPCSSPESLKLCNPMDHNSYSPQDSFSSSSSSCYASPTRMESSFHGFTSEHFHYQHCNLQDCYCLSHCWSGQQESISAPEYPPYYNPTDYPYTCPVEENYCIKRDFQMSSEMCYNTL</sequence>
<comment type="caution">
    <text evidence="5">The sequence shown here is derived from an EMBL/GenBank/DDBJ whole genome shotgun (WGS) entry which is preliminary data.</text>
</comment>
<dbReference type="InterPro" id="IPR043265">
    <property type="entry name" value="OCAT2"/>
</dbReference>
<evidence type="ECO:0000256" key="1">
    <source>
        <dbReference type="ARBA" id="ARBA00023015"/>
    </source>
</evidence>
<keyword evidence="6" id="KW-1185">Reference proteome</keyword>
<dbReference type="PROSITE" id="PS52003">
    <property type="entry name" value="OCA"/>
    <property type="match status" value="1"/>
</dbReference>
<evidence type="ECO:0000259" key="4">
    <source>
        <dbReference type="PROSITE" id="PS52003"/>
    </source>
</evidence>
<name>A0A484DIH9_PERFV</name>
<dbReference type="AlphaFoldDB" id="A0A484DIH9"/>
<evidence type="ECO:0000313" key="5">
    <source>
        <dbReference type="EMBL" id="TDH15239.1"/>
    </source>
</evidence>
<keyword evidence="2" id="KW-0010">Activator</keyword>
<dbReference type="PANTHER" id="PTHR36689">
    <property type="entry name" value="COLORECTAL CANCER-ASSOCIATED PROTEIN 2"/>
    <property type="match status" value="1"/>
</dbReference>
<evidence type="ECO:0000256" key="3">
    <source>
        <dbReference type="ARBA" id="ARBA00023163"/>
    </source>
</evidence>
<reference evidence="5 6" key="1">
    <citation type="submission" date="2019-01" db="EMBL/GenBank/DDBJ databases">
        <title>A chromosome-scale genome assembly of the yellow perch, Perca flavescens.</title>
        <authorList>
            <person name="Feron R."/>
            <person name="Morvezen R."/>
            <person name="Bestin A."/>
            <person name="Haffray P."/>
            <person name="Klopp C."/>
            <person name="Zahm M."/>
            <person name="Cabau C."/>
            <person name="Roques C."/>
            <person name="Donnadieu C."/>
            <person name="Bouchez O."/>
            <person name="Christie M."/>
            <person name="Larson W."/>
            <person name="Guiguen Y."/>
        </authorList>
    </citation>
    <scope>NUCLEOTIDE SEQUENCE [LARGE SCALE GENOMIC DNA]</scope>
    <source>
        <strain evidence="5">YP-PL-M2</strain>
        <tissue evidence="5">Blood</tissue>
    </source>
</reference>
<evidence type="ECO:0000256" key="2">
    <source>
        <dbReference type="ARBA" id="ARBA00023159"/>
    </source>
</evidence>
<accession>A0A484DIH9</accession>
<dbReference type="GO" id="GO:0070974">
    <property type="term" value="F:POU domain binding"/>
    <property type="evidence" value="ECO:0007669"/>
    <property type="project" value="InterPro"/>
</dbReference>
<keyword evidence="3" id="KW-0804">Transcription</keyword>
<dbReference type="GO" id="GO:0003677">
    <property type="term" value="F:DNA binding"/>
    <property type="evidence" value="ECO:0007669"/>
    <property type="project" value="InterPro"/>
</dbReference>